<gene>
    <name evidence="2" type="ORF">GGI19_002604</name>
</gene>
<accession>A0A9W8H2D5</accession>
<feature type="non-terminal residue" evidence="2">
    <location>
        <position position="167"/>
    </location>
</feature>
<dbReference type="OrthoDB" id="5600357at2759"/>
<sequence length="167" mass="17916">MDDVAAFSVTAAASAAAVVSIDSGLDDFGLIDYESPGPDPLPDMEEPEELEEEEEEAKEEGEESNAANGLIDYEESDDDNDEADTSIAAPTAFDVSDEHRMDFDDDAERLEQSLHDSHLGSAGEQEPVVTDTGLDDEALVRALMEEDVSEHGVEEAEATVAATYSEQ</sequence>
<feature type="compositionally biased region" description="Acidic residues" evidence="1">
    <location>
        <begin position="42"/>
        <end position="63"/>
    </location>
</feature>
<comment type="caution">
    <text evidence="2">The sequence shown here is derived from an EMBL/GenBank/DDBJ whole genome shotgun (WGS) entry which is preliminary data.</text>
</comment>
<dbReference type="Proteomes" id="UP001140011">
    <property type="component" value="Unassembled WGS sequence"/>
</dbReference>
<name>A0A9W8H2D5_9FUNG</name>
<reference evidence="2" key="1">
    <citation type="submission" date="2022-07" db="EMBL/GenBank/DDBJ databases">
        <title>Phylogenomic reconstructions and comparative analyses of Kickxellomycotina fungi.</title>
        <authorList>
            <person name="Reynolds N.K."/>
            <person name="Stajich J.E."/>
            <person name="Barry K."/>
            <person name="Grigoriev I.V."/>
            <person name="Crous P."/>
            <person name="Smith M.E."/>
        </authorList>
    </citation>
    <scope>NUCLEOTIDE SEQUENCE</scope>
    <source>
        <strain evidence="2">BCRC 34297</strain>
    </source>
</reference>
<evidence type="ECO:0000313" key="3">
    <source>
        <dbReference type="Proteomes" id="UP001140011"/>
    </source>
</evidence>
<dbReference type="EMBL" id="JANBUH010000136">
    <property type="protein sequence ID" value="KAJ2754154.1"/>
    <property type="molecule type" value="Genomic_DNA"/>
</dbReference>
<feature type="region of interest" description="Disordered" evidence="1">
    <location>
        <begin position="147"/>
        <end position="167"/>
    </location>
</feature>
<proteinExistence type="predicted"/>
<feature type="compositionally biased region" description="Low complexity" evidence="1">
    <location>
        <begin position="158"/>
        <end position="167"/>
    </location>
</feature>
<feature type="compositionally biased region" description="Acidic residues" evidence="1">
    <location>
        <begin position="72"/>
        <end position="84"/>
    </location>
</feature>
<organism evidence="2 3">
    <name type="scientific">Coemansia pectinata</name>
    <dbReference type="NCBI Taxonomy" id="1052879"/>
    <lineage>
        <taxon>Eukaryota</taxon>
        <taxon>Fungi</taxon>
        <taxon>Fungi incertae sedis</taxon>
        <taxon>Zoopagomycota</taxon>
        <taxon>Kickxellomycotina</taxon>
        <taxon>Kickxellomycetes</taxon>
        <taxon>Kickxellales</taxon>
        <taxon>Kickxellaceae</taxon>
        <taxon>Coemansia</taxon>
    </lineage>
</organism>
<feature type="compositionally biased region" description="Basic and acidic residues" evidence="1">
    <location>
        <begin position="109"/>
        <end position="118"/>
    </location>
</feature>
<evidence type="ECO:0000256" key="1">
    <source>
        <dbReference type="SAM" id="MobiDB-lite"/>
    </source>
</evidence>
<dbReference type="AlphaFoldDB" id="A0A9W8H2D5"/>
<protein>
    <submittedName>
        <fullName evidence="2">Uncharacterized protein</fullName>
    </submittedName>
</protein>
<evidence type="ECO:0000313" key="2">
    <source>
        <dbReference type="EMBL" id="KAJ2754154.1"/>
    </source>
</evidence>
<feature type="region of interest" description="Disordered" evidence="1">
    <location>
        <begin position="27"/>
        <end position="131"/>
    </location>
</feature>
<keyword evidence="3" id="KW-1185">Reference proteome</keyword>